<dbReference type="GO" id="GO:0003677">
    <property type="term" value="F:DNA binding"/>
    <property type="evidence" value="ECO:0007669"/>
    <property type="project" value="InterPro"/>
</dbReference>
<dbReference type="GO" id="GO:0006355">
    <property type="term" value="P:regulation of DNA-templated transcription"/>
    <property type="evidence" value="ECO:0007669"/>
    <property type="project" value="InterPro"/>
</dbReference>
<feature type="region of interest" description="Disordered" evidence="2">
    <location>
        <begin position="132"/>
        <end position="155"/>
    </location>
</feature>
<evidence type="ECO:0000313" key="4">
    <source>
        <dbReference type="Proteomes" id="UP000003947"/>
    </source>
</evidence>
<dbReference type="RefSeq" id="WP_009490365.1">
    <property type="nucleotide sequence ID" value="NZ_CP141050.1"/>
</dbReference>
<dbReference type="Pfam" id="PF05443">
    <property type="entry name" value="ROS_MUCR"/>
    <property type="match status" value="1"/>
</dbReference>
<dbReference type="AlphaFoldDB" id="I4Z1L6"/>
<dbReference type="OrthoDB" id="8001792at2"/>
<keyword evidence="4" id="KW-1185">Reference proteome</keyword>
<evidence type="ECO:0000256" key="2">
    <source>
        <dbReference type="SAM" id="MobiDB-lite"/>
    </source>
</evidence>
<proteinExistence type="inferred from homology"/>
<dbReference type="Proteomes" id="UP000003947">
    <property type="component" value="Unassembled WGS sequence"/>
</dbReference>
<accession>I4Z1L6</accession>
<evidence type="ECO:0000313" key="3">
    <source>
        <dbReference type="EMBL" id="EIM30108.1"/>
    </source>
</evidence>
<dbReference type="EMBL" id="JH660640">
    <property type="protein sequence ID" value="EIM30108.1"/>
    <property type="molecule type" value="Genomic_DNA"/>
</dbReference>
<comment type="similarity">
    <text evidence="1">Belongs to the ros/MucR family.</text>
</comment>
<dbReference type="InterPro" id="IPR008807">
    <property type="entry name" value="ROS_MUCR"/>
</dbReference>
<dbReference type="STRING" id="864069.MicloDRAFT_00014290"/>
<evidence type="ECO:0000256" key="1">
    <source>
        <dbReference type="ARBA" id="ARBA00007031"/>
    </source>
</evidence>
<sequence length="155" mass="17236">MNTPEVATTPTSNDLIQMTAHVVTAYVAHNSLVRQDIPSLIENVHKAFVKIQGGPEEIKIAEPLQPRMPIKKTITPDYLISLEDGRQYRTLKRHLRGLGLTPDGYRVKWGLPHDYPMVAPNYSQQRSEMAKTMGLGAQRKKPAKKAGRRPAAASA</sequence>
<dbReference type="HOGENOM" id="CLU_106247_0_0_5"/>
<dbReference type="InterPro" id="IPR041920">
    <property type="entry name" value="ROS/MUCR_sf"/>
</dbReference>
<dbReference type="GO" id="GO:0008270">
    <property type="term" value="F:zinc ion binding"/>
    <property type="evidence" value="ECO:0007669"/>
    <property type="project" value="InterPro"/>
</dbReference>
<gene>
    <name evidence="3" type="ORF">MicloDRAFT_00014290</name>
</gene>
<dbReference type="Gene3D" id="1.10.10.1550">
    <property type="entry name" value="ROS/MUCR transcriptional regulator protein"/>
    <property type="match status" value="1"/>
</dbReference>
<organism evidence="3 4">
    <name type="scientific">Microvirga lotononidis</name>
    <dbReference type="NCBI Taxonomy" id="864069"/>
    <lineage>
        <taxon>Bacteria</taxon>
        <taxon>Pseudomonadati</taxon>
        <taxon>Pseudomonadota</taxon>
        <taxon>Alphaproteobacteria</taxon>
        <taxon>Hyphomicrobiales</taxon>
        <taxon>Methylobacteriaceae</taxon>
        <taxon>Microvirga</taxon>
    </lineage>
</organism>
<name>I4Z1L6_9HYPH</name>
<reference evidence="3 4" key="1">
    <citation type="submission" date="2012-02" db="EMBL/GenBank/DDBJ databases">
        <title>Improved High-Quality Draft sequence of Microvirga sp. WSM3557.</title>
        <authorList>
            <consortium name="US DOE Joint Genome Institute"/>
            <person name="Lucas S."/>
            <person name="Han J."/>
            <person name="Lapidus A."/>
            <person name="Cheng J.-F."/>
            <person name="Goodwin L."/>
            <person name="Pitluck S."/>
            <person name="Peters L."/>
            <person name="Zhang X."/>
            <person name="Detter J.C."/>
            <person name="Han C."/>
            <person name="Tapia R."/>
            <person name="Land M."/>
            <person name="Hauser L."/>
            <person name="Kyrpides N."/>
            <person name="Ivanova N."/>
            <person name="Pagani I."/>
            <person name="Brau L."/>
            <person name="Yates R."/>
            <person name="O'Hara G."/>
            <person name="Rui T."/>
            <person name="Howieson J."/>
            <person name="Reeve W."/>
            <person name="Woyke T."/>
        </authorList>
    </citation>
    <scope>NUCLEOTIDE SEQUENCE [LARGE SCALE GENOMIC DNA]</scope>
    <source>
        <strain evidence="3 4">WSM3557</strain>
    </source>
</reference>
<feature type="compositionally biased region" description="Basic residues" evidence="2">
    <location>
        <begin position="138"/>
        <end position="148"/>
    </location>
</feature>
<protein>
    <submittedName>
        <fullName evidence="3">Putative transcriptional regulator</fullName>
    </submittedName>
</protein>
<dbReference type="PATRIC" id="fig|864069.3.peg.1587"/>
<dbReference type="eggNOG" id="COG4957">
    <property type="taxonomic scope" value="Bacteria"/>
</dbReference>